<organism evidence="1 2">
    <name type="scientific">Laribacter hongkongensis</name>
    <dbReference type="NCBI Taxonomy" id="168471"/>
    <lineage>
        <taxon>Bacteria</taxon>
        <taxon>Pseudomonadati</taxon>
        <taxon>Pseudomonadota</taxon>
        <taxon>Betaproteobacteria</taxon>
        <taxon>Neisseriales</taxon>
        <taxon>Aquaspirillaceae</taxon>
        <taxon>Laribacter</taxon>
    </lineage>
</organism>
<evidence type="ECO:0000313" key="2">
    <source>
        <dbReference type="Proteomes" id="UP000197424"/>
    </source>
</evidence>
<evidence type="ECO:0000313" key="1">
    <source>
        <dbReference type="EMBL" id="ASJ23303.1"/>
    </source>
</evidence>
<dbReference type="EMBL" id="CP022115">
    <property type="protein sequence ID" value="ASJ23303.1"/>
    <property type="molecule type" value="Genomic_DNA"/>
</dbReference>
<accession>A0A248LGJ4</accession>
<proteinExistence type="predicted"/>
<name>A0A248LGJ4_9NEIS</name>
<reference evidence="2" key="1">
    <citation type="submission" date="2017-06" db="EMBL/GenBank/DDBJ databases">
        <title>Whole genome sequence of Laribacter hongkongensis LHGZ1.</title>
        <authorList>
            <person name="Chen D."/>
            <person name="Wu H."/>
            <person name="Chen J."/>
        </authorList>
    </citation>
    <scope>NUCLEOTIDE SEQUENCE [LARGE SCALE GENOMIC DNA]</scope>
    <source>
        <strain evidence="2">LHGZ1</strain>
    </source>
</reference>
<dbReference type="Proteomes" id="UP000197424">
    <property type="component" value="Chromosome"/>
</dbReference>
<dbReference type="AlphaFoldDB" id="A0A248LGJ4"/>
<sequence length="37" mass="4233">MQYAMQSAETMLTCRPFAYATRYYRDCPEAVAAMTCS</sequence>
<protein>
    <submittedName>
        <fullName evidence="1">Uncharacterized protein</fullName>
    </submittedName>
</protein>
<gene>
    <name evidence="1" type="ORF">LHGZ1_0472</name>
</gene>